<dbReference type="Proteomes" id="UP001162029">
    <property type="component" value="Unassembled WGS sequence"/>
</dbReference>
<accession>A0AAV0U7I4</accession>
<dbReference type="EMBL" id="CANTFM010000987">
    <property type="protein sequence ID" value="CAI5732931.1"/>
    <property type="molecule type" value="Genomic_DNA"/>
</dbReference>
<feature type="region of interest" description="Disordered" evidence="1">
    <location>
        <begin position="25"/>
        <end position="76"/>
    </location>
</feature>
<organism evidence="2 3">
    <name type="scientific">Peronospora destructor</name>
    <dbReference type="NCBI Taxonomy" id="86335"/>
    <lineage>
        <taxon>Eukaryota</taxon>
        <taxon>Sar</taxon>
        <taxon>Stramenopiles</taxon>
        <taxon>Oomycota</taxon>
        <taxon>Peronosporomycetes</taxon>
        <taxon>Peronosporales</taxon>
        <taxon>Peronosporaceae</taxon>
        <taxon>Peronospora</taxon>
    </lineage>
</organism>
<gene>
    <name evidence="2" type="ORF">PDE001_LOCUS5246</name>
</gene>
<comment type="caution">
    <text evidence="2">The sequence shown here is derived from an EMBL/GenBank/DDBJ whole genome shotgun (WGS) entry which is preliminary data.</text>
</comment>
<keyword evidence="3" id="KW-1185">Reference proteome</keyword>
<protein>
    <submittedName>
        <fullName evidence="2">Uncharacterized protein</fullName>
    </submittedName>
</protein>
<name>A0AAV0U7I4_9STRA</name>
<sequence length="76" mass="8210">MSDLGDILVDEEYLNSVNTGDMELSCSLPSLPDPHESQHASADANEAQEDNIGQKEGDKETEKCDGDVFVRSTGHS</sequence>
<proteinExistence type="predicted"/>
<evidence type="ECO:0000313" key="3">
    <source>
        <dbReference type="Proteomes" id="UP001162029"/>
    </source>
</evidence>
<evidence type="ECO:0000313" key="2">
    <source>
        <dbReference type="EMBL" id="CAI5732931.1"/>
    </source>
</evidence>
<reference evidence="2" key="1">
    <citation type="submission" date="2022-12" db="EMBL/GenBank/DDBJ databases">
        <authorList>
            <person name="Webb A."/>
        </authorList>
    </citation>
    <scope>NUCLEOTIDE SEQUENCE</scope>
    <source>
        <strain evidence="2">Pd1</strain>
    </source>
</reference>
<dbReference type="AlphaFoldDB" id="A0AAV0U7I4"/>
<feature type="compositionally biased region" description="Basic and acidic residues" evidence="1">
    <location>
        <begin position="52"/>
        <end position="68"/>
    </location>
</feature>
<evidence type="ECO:0000256" key="1">
    <source>
        <dbReference type="SAM" id="MobiDB-lite"/>
    </source>
</evidence>